<comment type="caution">
    <text evidence="1">The sequence shown here is derived from an EMBL/GenBank/DDBJ whole genome shotgun (WGS) entry which is preliminary data.</text>
</comment>
<evidence type="ECO:0000313" key="1">
    <source>
        <dbReference type="EMBL" id="KAG0270897.1"/>
    </source>
</evidence>
<dbReference type="EMBL" id="JAAAIN010006385">
    <property type="protein sequence ID" value="KAG0270897.1"/>
    <property type="molecule type" value="Genomic_DNA"/>
</dbReference>
<feature type="non-terminal residue" evidence="1">
    <location>
        <position position="1"/>
    </location>
</feature>
<keyword evidence="2" id="KW-1185">Reference proteome</keyword>
<name>A0A9P6UDG6_9FUNG</name>
<organism evidence="1 2">
    <name type="scientific">Linnemannia gamsii</name>
    <dbReference type="NCBI Taxonomy" id="64522"/>
    <lineage>
        <taxon>Eukaryota</taxon>
        <taxon>Fungi</taxon>
        <taxon>Fungi incertae sedis</taxon>
        <taxon>Mucoromycota</taxon>
        <taxon>Mortierellomycotina</taxon>
        <taxon>Mortierellomycetes</taxon>
        <taxon>Mortierellales</taxon>
        <taxon>Mortierellaceae</taxon>
        <taxon>Linnemannia</taxon>
    </lineage>
</organism>
<dbReference type="AlphaFoldDB" id="A0A9P6UDG6"/>
<gene>
    <name evidence="1" type="ORF">BGZ97_011392</name>
</gene>
<protein>
    <submittedName>
        <fullName evidence="1">Uncharacterized protein</fullName>
    </submittedName>
</protein>
<proteinExistence type="predicted"/>
<evidence type="ECO:0000313" key="2">
    <source>
        <dbReference type="Proteomes" id="UP000823405"/>
    </source>
</evidence>
<dbReference type="Proteomes" id="UP000823405">
    <property type="component" value="Unassembled WGS sequence"/>
</dbReference>
<sequence length="77" mass="8653">IRTMIGIAAVNQGTTMSTQEIGLKAVENFLERFRFYPLQYLVPGIYATLNDSQFVADLNANGEDYMSDFVQANIISR</sequence>
<accession>A0A9P6UDG6</accession>
<reference evidence="1" key="1">
    <citation type="journal article" date="2020" name="Fungal Divers.">
        <title>Resolving the Mortierellaceae phylogeny through synthesis of multi-gene phylogenetics and phylogenomics.</title>
        <authorList>
            <person name="Vandepol N."/>
            <person name="Liber J."/>
            <person name="Desiro A."/>
            <person name="Na H."/>
            <person name="Kennedy M."/>
            <person name="Barry K."/>
            <person name="Grigoriev I.V."/>
            <person name="Miller A.N."/>
            <person name="O'Donnell K."/>
            <person name="Stajich J.E."/>
            <person name="Bonito G."/>
        </authorList>
    </citation>
    <scope>NUCLEOTIDE SEQUENCE</scope>
    <source>
        <strain evidence="1">NVP60</strain>
    </source>
</reference>